<accession>A0ABW4X121</accession>
<dbReference type="Proteomes" id="UP001597369">
    <property type="component" value="Unassembled WGS sequence"/>
</dbReference>
<name>A0ABW4X121_9BACT</name>
<evidence type="ECO:0008006" key="3">
    <source>
        <dbReference type="Google" id="ProtNLM"/>
    </source>
</evidence>
<sequence length="135" mass="15125">MRKVYFQNEHTTIIYNKEASLGTVTCHGEVIGTDFREAILICLDMIDRFELKCLIGDNSKCKAIASADLEWCQEVLLPQLALGPVLKVALLLSQSEARHGVIELVVDKENSMGQKLFIRSLPDETEALAWFMEPG</sequence>
<evidence type="ECO:0000313" key="2">
    <source>
        <dbReference type="Proteomes" id="UP001597369"/>
    </source>
</evidence>
<dbReference type="EMBL" id="JBHUHV010000054">
    <property type="protein sequence ID" value="MFD2068618.1"/>
    <property type="molecule type" value="Genomic_DNA"/>
</dbReference>
<keyword evidence="2" id="KW-1185">Reference proteome</keyword>
<reference evidence="2" key="1">
    <citation type="journal article" date="2019" name="Int. J. Syst. Evol. Microbiol.">
        <title>The Global Catalogue of Microorganisms (GCM) 10K type strain sequencing project: providing services to taxonomists for standard genome sequencing and annotation.</title>
        <authorList>
            <consortium name="The Broad Institute Genomics Platform"/>
            <consortium name="The Broad Institute Genome Sequencing Center for Infectious Disease"/>
            <person name="Wu L."/>
            <person name="Ma J."/>
        </authorList>
    </citation>
    <scope>NUCLEOTIDE SEQUENCE [LARGE SCALE GENOMIC DNA]</scope>
    <source>
        <strain evidence="2">JCM 16545</strain>
    </source>
</reference>
<dbReference type="RefSeq" id="WP_229958942.1">
    <property type="nucleotide sequence ID" value="NZ_JAJJWI010000004.1"/>
</dbReference>
<protein>
    <recommendedName>
        <fullName evidence="3">SpoIIAA-like</fullName>
    </recommendedName>
</protein>
<organism evidence="1 2">
    <name type="scientific">Pontibacter silvestris</name>
    <dbReference type="NCBI Taxonomy" id="2305183"/>
    <lineage>
        <taxon>Bacteria</taxon>
        <taxon>Pseudomonadati</taxon>
        <taxon>Bacteroidota</taxon>
        <taxon>Cytophagia</taxon>
        <taxon>Cytophagales</taxon>
        <taxon>Hymenobacteraceae</taxon>
        <taxon>Pontibacter</taxon>
    </lineage>
</organism>
<comment type="caution">
    <text evidence="1">The sequence shown here is derived from an EMBL/GenBank/DDBJ whole genome shotgun (WGS) entry which is preliminary data.</text>
</comment>
<evidence type="ECO:0000313" key="1">
    <source>
        <dbReference type="EMBL" id="MFD2068618.1"/>
    </source>
</evidence>
<proteinExistence type="predicted"/>
<gene>
    <name evidence="1" type="ORF">ACFSKU_17140</name>
</gene>